<protein>
    <submittedName>
        <fullName evidence="2">Uncharacterized protein</fullName>
    </submittedName>
</protein>
<accession>A0A2S2P9H4</accession>
<dbReference type="PANTHER" id="PTHR15420:SF2">
    <property type="entry name" value="CYTOCHROME B-C1 COMPLEX SUBUNIT 10"/>
    <property type="match status" value="1"/>
</dbReference>
<organism evidence="2">
    <name type="scientific">Schizaphis graminum</name>
    <name type="common">Green bug aphid</name>
    <dbReference type="NCBI Taxonomy" id="13262"/>
    <lineage>
        <taxon>Eukaryota</taxon>
        <taxon>Metazoa</taxon>
        <taxon>Ecdysozoa</taxon>
        <taxon>Arthropoda</taxon>
        <taxon>Hexapoda</taxon>
        <taxon>Insecta</taxon>
        <taxon>Pterygota</taxon>
        <taxon>Neoptera</taxon>
        <taxon>Paraneoptera</taxon>
        <taxon>Hemiptera</taxon>
        <taxon>Sternorrhyncha</taxon>
        <taxon>Aphidomorpha</taxon>
        <taxon>Aphidoidea</taxon>
        <taxon>Aphididae</taxon>
        <taxon>Aphidini</taxon>
        <taxon>Schizaphis</taxon>
    </lineage>
</organism>
<feature type="transmembrane region" description="Helical" evidence="1">
    <location>
        <begin position="37"/>
        <end position="55"/>
    </location>
</feature>
<dbReference type="Pfam" id="PF08997">
    <property type="entry name" value="UCR_6-4kD"/>
    <property type="match status" value="1"/>
</dbReference>
<evidence type="ECO:0000313" key="2">
    <source>
        <dbReference type="EMBL" id="MBY26070.1"/>
    </source>
</evidence>
<dbReference type="Gene3D" id="1.20.5.220">
    <property type="match status" value="1"/>
</dbReference>
<dbReference type="GO" id="GO:0006122">
    <property type="term" value="P:mitochondrial electron transport, ubiquinol to cytochrome c"/>
    <property type="evidence" value="ECO:0007669"/>
    <property type="project" value="InterPro"/>
</dbReference>
<evidence type="ECO:0000256" key="1">
    <source>
        <dbReference type="SAM" id="Phobius"/>
    </source>
</evidence>
<sequence length="115" mass="13444">MFSKIMSHINSKGIPLTPMSKKTMPSLYKTTVALKTWGLSGLSFGVTGFVLLCYVTEWRTVLQYFPYYNGKYRQLEIEDNLKKINEVELTLERKVNSSRNFEHERELKIDADKEE</sequence>
<keyword evidence="1" id="KW-0472">Membrane</keyword>
<dbReference type="AlphaFoldDB" id="A0A2S2P9H4"/>
<dbReference type="PANTHER" id="PTHR15420">
    <property type="entry name" value="UBIQUINOL-CYTOCHROME C REDUCTASE COMPLEX 6.4 KD PROTEIN"/>
    <property type="match status" value="1"/>
</dbReference>
<dbReference type="EMBL" id="GGMR01013451">
    <property type="protein sequence ID" value="MBY26070.1"/>
    <property type="molecule type" value="Transcribed_RNA"/>
</dbReference>
<dbReference type="GO" id="GO:0005743">
    <property type="term" value="C:mitochondrial inner membrane"/>
    <property type="evidence" value="ECO:0007669"/>
    <property type="project" value="TreeGrafter"/>
</dbReference>
<name>A0A2S2P9H4_SCHGA</name>
<dbReference type="SUPFAM" id="SSF81518">
    <property type="entry name" value="Subunit XI (6.4 kDa protein) of cytochrome bc1 complex (Ubiquinol-cytochrome c reductase)"/>
    <property type="match status" value="1"/>
</dbReference>
<dbReference type="InterPro" id="IPR029027">
    <property type="entry name" value="Single_a-helix_sf"/>
</dbReference>
<keyword evidence="1" id="KW-1133">Transmembrane helix</keyword>
<dbReference type="InterPro" id="IPR015089">
    <property type="entry name" value="UQCR"/>
</dbReference>
<gene>
    <name evidence="2" type="ORF">g.35760</name>
</gene>
<proteinExistence type="predicted"/>
<keyword evidence="1" id="KW-0812">Transmembrane</keyword>
<reference evidence="2" key="1">
    <citation type="submission" date="2018-04" db="EMBL/GenBank/DDBJ databases">
        <title>Transcriptome of Schizaphis graminum biotype I.</title>
        <authorList>
            <person name="Scully E.D."/>
            <person name="Geib S.M."/>
            <person name="Palmer N.A."/>
            <person name="Koch K."/>
            <person name="Bradshaw J."/>
            <person name="Heng-Moss T."/>
            <person name="Sarath G."/>
        </authorList>
    </citation>
    <scope>NUCLEOTIDE SEQUENCE</scope>
</reference>